<evidence type="ECO:0000256" key="1">
    <source>
        <dbReference type="SAM" id="MobiDB-lite"/>
    </source>
</evidence>
<sequence length="193" mass="21886">MAFAEVTNAALELSTRASMLAWYLHEFIDKRDVDHVQVELAAERKASVDLRVEVEALGTAYGGCDKKQVDLQLELDEAVEREQKLVAENKALSLWLERVDRRIVELNSSIIIEHEEGFNKGLRQASFLLGVTDLYAEGFDIMKDVFDGEFVHLKESAVDEEGVPTKDEQSTEEEVLAADEKFMSTEKRHQKLV</sequence>
<dbReference type="AlphaFoldDB" id="A0A0L9VLX7"/>
<accession>A0A0L9VLX7</accession>
<reference evidence="3" key="1">
    <citation type="journal article" date="2015" name="Proc. Natl. Acad. Sci. U.S.A.">
        <title>Genome sequencing of adzuki bean (Vigna angularis) provides insight into high starch and low fat accumulation and domestication.</title>
        <authorList>
            <person name="Yang K."/>
            <person name="Tian Z."/>
            <person name="Chen C."/>
            <person name="Luo L."/>
            <person name="Zhao B."/>
            <person name="Wang Z."/>
            <person name="Yu L."/>
            <person name="Li Y."/>
            <person name="Sun Y."/>
            <person name="Li W."/>
            <person name="Chen Y."/>
            <person name="Li Y."/>
            <person name="Zhang Y."/>
            <person name="Ai D."/>
            <person name="Zhao J."/>
            <person name="Shang C."/>
            <person name="Ma Y."/>
            <person name="Wu B."/>
            <person name="Wang M."/>
            <person name="Gao L."/>
            <person name="Sun D."/>
            <person name="Zhang P."/>
            <person name="Guo F."/>
            <person name="Wang W."/>
            <person name="Li Y."/>
            <person name="Wang J."/>
            <person name="Varshney R.K."/>
            <person name="Wang J."/>
            <person name="Ling H.Q."/>
            <person name="Wan P."/>
        </authorList>
    </citation>
    <scope>NUCLEOTIDE SEQUENCE</scope>
    <source>
        <strain evidence="3">cv. Jingnong 6</strain>
    </source>
</reference>
<dbReference type="Proteomes" id="UP000053144">
    <property type="component" value="Chromosome 10"/>
</dbReference>
<dbReference type="EMBL" id="CM003380">
    <property type="protein sequence ID" value="KOM55963.1"/>
    <property type="molecule type" value="Genomic_DNA"/>
</dbReference>
<organism evidence="2 3">
    <name type="scientific">Phaseolus angularis</name>
    <name type="common">Azuki bean</name>
    <name type="synonym">Vigna angularis</name>
    <dbReference type="NCBI Taxonomy" id="3914"/>
    <lineage>
        <taxon>Eukaryota</taxon>
        <taxon>Viridiplantae</taxon>
        <taxon>Streptophyta</taxon>
        <taxon>Embryophyta</taxon>
        <taxon>Tracheophyta</taxon>
        <taxon>Spermatophyta</taxon>
        <taxon>Magnoliopsida</taxon>
        <taxon>eudicotyledons</taxon>
        <taxon>Gunneridae</taxon>
        <taxon>Pentapetalae</taxon>
        <taxon>rosids</taxon>
        <taxon>fabids</taxon>
        <taxon>Fabales</taxon>
        <taxon>Fabaceae</taxon>
        <taxon>Papilionoideae</taxon>
        <taxon>50 kb inversion clade</taxon>
        <taxon>NPAAA clade</taxon>
        <taxon>indigoferoid/millettioid clade</taxon>
        <taxon>Phaseoleae</taxon>
        <taxon>Vigna</taxon>
    </lineage>
</organism>
<feature type="region of interest" description="Disordered" evidence="1">
    <location>
        <begin position="158"/>
        <end position="193"/>
    </location>
</feature>
<evidence type="ECO:0000313" key="2">
    <source>
        <dbReference type="EMBL" id="KOM55963.1"/>
    </source>
</evidence>
<proteinExistence type="predicted"/>
<feature type="compositionally biased region" description="Basic and acidic residues" evidence="1">
    <location>
        <begin position="178"/>
        <end position="187"/>
    </location>
</feature>
<dbReference type="Gramene" id="KOM55963">
    <property type="protein sequence ID" value="KOM55963"/>
    <property type="gene ID" value="LR48_Vigan10g185500"/>
</dbReference>
<protein>
    <submittedName>
        <fullName evidence="2">Uncharacterized protein</fullName>
    </submittedName>
</protein>
<name>A0A0L9VLX7_PHAAN</name>
<evidence type="ECO:0000313" key="3">
    <source>
        <dbReference type="Proteomes" id="UP000053144"/>
    </source>
</evidence>
<gene>
    <name evidence="2" type="ORF">LR48_Vigan10g185500</name>
</gene>
<feature type="compositionally biased region" description="Basic and acidic residues" evidence="1">
    <location>
        <begin position="158"/>
        <end position="169"/>
    </location>
</feature>